<reference evidence="2" key="2">
    <citation type="submission" date="2025-09" db="UniProtKB">
        <authorList>
            <consortium name="Ensembl"/>
        </authorList>
    </citation>
    <scope>IDENTIFICATION</scope>
</reference>
<feature type="domain" description="WAP" evidence="1">
    <location>
        <begin position="147"/>
        <end position="193"/>
    </location>
</feature>
<dbReference type="Proteomes" id="UP000261340">
    <property type="component" value="Unplaced"/>
</dbReference>
<protein>
    <submittedName>
        <fullName evidence="2">WAP four-disulfide core domain 2</fullName>
    </submittedName>
</protein>
<evidence type="ECO:0000313" key="2">
    <source>
        <dbReference type="Ensembl" id="ENSACIP00000027676.1"/>
    </source>
</evidence>
<dbReference type="GO" id="GO:0019731">
    <property type="term" value="P:antibacterial humoral response"/>
    <property type="evidence" value="ECO:0007669"/>
    <property type="project" value="TreeGrafter"/>
</dbReference>
<accession>A0A3Q0SVQ8</accession>
<dbReference type="FunFam" id="4.10.75.10:FF:000001">
    <property type="entry name" value="Anosmin 1"/>
    <property type="match status" value="1"/>
</dbReference>
<dbReference type="CDD" id="cd00199">
    <property type="entry name" value="WAP"/>
    <property type="match status" value="1"/>
</dbReference>
<proteinExistence type="predicted"/>
<evidence type="ECO:0000259" key="1">
    <source>
        <dbReference type="PROSITE" id="PS51390"/>
    </source>
</evidence>
<dbReference type="AlphaFoldDB" id="A0A3Q0SVQ8"/>
<dbReference type="PANTHER" id="PTHR19441">
    <property type="entry name" value="WHEY ACDIC PROTEIN WAP"/>
    <property type="match status" value="1"/>
</dbReference>
<sequence>NCNFWIICKNYHSIDLMSPDLEFCIGPTYLTNFFFFKFKPLFYQLIHILACFNASFSVMLPKPVSCPWQPNLALSRKRCEACPRDHICCVCDGEDVCVPPVFKKPGVCPRRRLVFGHCMKSCSYDGDCPNNNKCCSTGCGRDCMAPVIAKPGFCPQRRMCFGHCSESCSYDSDCPDNEKCCSNGCGHVCMAPAVD</sequence>
<dbReference type="GO" id="GO:0045087">
    <property type="term" value="P:innate immune response"/>
    <property type="evidence" value="ECO:0007669"/>
    <property type="project" value="TreeGrafter"/>
</dbReference>
<organism evidence="2 3">
    <name type="scientific">Amphilophus citrinellus</name>
    <name type="common">Midas cichlid</name>
    <name type="synonym">Cichlasoma citrinellum</name>
    <dbReference type="NCBI Taxonomy" id="61819"/>
    <lineage>
        <taxon>Eukaryota</taxon>
        <taxon>Metazoa</taxon>
        <taxon>Chordata</taxon>
        <taxon>Craniata</taxon>
        <taxon>Vertebrata</taxon>
        <taxon>Euteleostomi</taxon>
        <taxon>Actinopterygii</taxon>
        <taxon>Neopterygii</taxon>
        <taxon>Teleostei</taxon>
        <taxon>Neoteleostei</taxon>
        <taxon>Acanthomorphata</taxon>
        <taxon>Ovalentaria</taxon>
        <taxon>Cichlomorphae</taxon>
        <taxon>Cichliformes</taxon>
        <taxon>Cichlidae</taxon>
        <taxon>New World cichlids</taxon>
        <taxon>Cichlasomatinae</taxon>
        <taxon>Heroini</taxon>
        <taxon>Amphilophus</taxon>
    </lineage>
</organism>
<dbReference type="Gene3D" id="4.10.75.10">
    <property type="entry name" value="Elafin-like"/>
    <property type="match status" value="2"/>
</dbReference>
<dbReference type="PRINTS" id="PR00003">
    <property type="entry name" value="4DISULPHCORE"/>
</dbReference>
<dbReference type="GO" id="GO:0005615">
    <property type="term" value="C:extracellular space"/>
    <property type="evidence" value="ECO:0007669"/>
    <property type="project" value="TreeGrafter"/>
</dbReference>
<dbReference type="InterPro" id="IPR008197">
    <property type="entry name" value="WAP_dom"/>
</dbReference>
<feature type="domain" description="WAP" evidence="1">
    <location>
        <begin position="101"/>
        <end position="146"/>
    </location>
</feature>
<dbReference type="STRING" id="61819.ENSACIP00000027676"/>
<dbReference type="GO" id="GO:0004867">
    <property type="term" value="F:serine-type endopeptidase inhibitor activity"/>
    <property type="evidence" value="ECO:0007669"/>
    <property type="project" value="TreeGrafter"/>
</dbReference>
<reference evidence="2" key="1">
    <citation type="submission" date="2025-08" db="UniProtKB">
        <authorList>
            <consortium name="Ensembl"/>
        </authorList>
    </citation>
    <scope>IDENTIFICATION</scope>
</reference>
<dbReference type="PROSITE" id="PS51390">
    <property type="entry name" value="WAP"/>
    <property type="match status" value="2"/>
</dbReference>
<dbReference type="InterPro" id="IPR050514">
    <property type="entry name" value="WAP_four-disulfide_core"/>
</dbReference>
<dbReference type="InterPro" id="IPR036645">
    <property type="entry name" value="Elafin-like_sf"/>
</dbReference>
<dbReference type="SMART" id="SM00217">
    <property type="entry name" value="WAP"/>
    <property type="match status" value="2"/>
</dbReference>
<dbReference type="PANTHER" id="PTHR19441:SF95">
    <property type="entry name" value="PERLWAPIN ISOFORM X1"/>
    <property type="match status" value="1"/>
</dbReference>
<dbReference type="GeneTree" id="ENSGT00940000165527"/>
<dbReference type="Pfam" id="PF00095">
    <property type="entry name" value="WAP"/>
    <property type="match status" value="2"/>
</dbReference>
<dbReference type="SUPFAM" id="SSF57256">
    <property type="entry name" value="Elafin-like"/>
    <property type="match status" value="2"/>
</dbReference>
<keyword evidence="3" id="KW-1185">Reference proteome</keyword>
<evidence type="ECO:0000313" key="3">
    <source>
        <dbReference type="Proteomes" id="UP000261340"/>
    </source>
</evidence>
<dbReference type="Ensembl" id="ENSACIT00000028406.1">
    <property type="protein sequence ID" value="ENSACIP00000027676.1"/>
    <property type="gene ID" value="ENSACIG00000021439.1"/>
</dbReference>
<name>A0A3Q0SVQ8_AMPCI</name>